<evidence type="ECO:0000259" key="13">
    <source>
        <dbReference type="Pfam" id="PF01433"/>
    </source>
</evidence>
<dbReference type="Proteomes" id="UP001297581">
    <property type="component" value="Unassembled WGS sequence"/>
</dbReference>
<dbReference type="InterPro" id="IPR024571">
    <property type="entry name" value="ERAP1-like_C_dom"/>
</dbReference>
<accession>A0AAJ1EZP5</accession>
<dbReference type="Gene3D" id="2.60.40.1730">
    <property type="entry name" value="tricorn interacting facor f3 domain"/>
    <property type="match status" value="1"/>
</dbReference>
<dbReference type="PANTHER" id="PTHR11533:SF174">
    <property type="entry name" value="PUROMYCIN-SENSITIVE AMINOPEPTIDASE-RELATED"/>
    <property type="match status" value="1"/>
</dbReference>
<dbReference type="RefSeq" id="WP_240592404.1">
    <property type="nucleotide sequence ID" value="NZ_JAKUDL010000009.1"/>
</dbReference>
<dbReference type="InterPro" id="IPR045357">
    <property type="entry name" value="Aminopeptidase_N-like_N"/>
</dbReference>
<dbReference type="GO" id="GO:0008270">
    <property type="term" value="F:zinc ion binding"/>
    <property type="evidence" value="ECO:0007669"/>
    <property type="project" value="InterPro"/>
</dbReference>
<keyword evidence="7" id="KW-0645">Protease</keyword>
<keyword evidence="12" id="KW-0732">Signal</keyword>
<comment type="caution">
    <text evidence="16">The sequence shown here is derived from an EMBL/GenBank/DDBJ whole genome shotgun (WGS) entry which is preliminary data.</text>
</comment>
<gene>
    <name evidence="16" type="primary">pepN</name>
    <name evidence="16" type="ORF">MJ923_18690</name>
</gene>
<evidence type="ECO:0000313" key="16">
    <source>
        <dbReference type="EMBL" id="MCH4296344.1"/>
    </source>
</evidence>
<dbReference type="GO" id="GO:0016020">
    <property type="term" value="C:membrane"/>
    <property type="evidence" value="ECO:0007669"/>
    <property type="project" value="TreeGrafter"/>
</dbReference>
<evidence type="ECO:0000256" key="9">
    <source>
        <dbReference type="ARBA" id="ARBA00022801"/>
    </source>
</evidence>
<feature type="domain" description="Aminopeptidase N-like N-terminal" evidence="15">
    <location>
        <begin position="67"/>
        <end position="235"/>
    </location>
</feature>
<keyword evidence="11" id="KW-0482">Metalloprotease</keyword>
<evidence type="ECO:0000256" key="7">
    <source>
        <dbReference type="ARBA" id="ARBA00022670"/>
    </source>
</evidence>
<dbReference type="Gene3D" id="1.10.390.10">
    <property type="entry name" value="Neutral Protease Domain 2"/>
    <property type="match status" value="1"/>
</dbReference>
<evidence type="ECO:0000256" key="11">
    <source>
        <dbReference type="ARBA" id="ARBA00023049"/>
    </source>
</evidence>
<dbReference type="GO" id="GO:0006508">
    <property type="term" value="P:proteolysis"/>
    <property type="evidence" value="ECO:0007669"/>
    <property type="project" value="UniProtKB-KW"/>
</dbReference>
<proteinExistence type="inferred from homology"/>
<dbReference type="GO" id="GO:0005615">
    <property type="term" value="C:extracellular space"/>
    <property type="evidence" value="ECO:0007669"/>
    <property type="project" value="TreeGrafter"/>
</dbReference>
<keyword evidence="9 16" id="KW-0378">Hydrolase</keyword>
<evidence type="ECO:0000259" key="15">
    <source>
        <dbReference type="Pfam" id="PF17900"/>
    </source>
</evidence>
<feature type="domain" description="Peptidase M1 membrane alanine aminopeptidase" evidence="13">
    <location>
        <begin position="276"/>
        <end position="486"/>
    </location>
</feature>
<dbReference type="SUPFAM" id="SSF63737">
    <property type="entry name" value="Leukotriene A4 hydrolase N-terminal domain"/>
    <property type="match status" value="1"/>
</dbReference>
<keyword evidence="17" id="KW-1185">Reference proteome</keyword>
<dbReference type="InterPro" id="IPR042097">
    <property type="entry name" value="Aminopeptidase_N-like_N_sf"/>
</dbReference>
<dbReference type="PANTHER" id="PTHR11533">
    <property type="entry name" value="PROTEASE M1 ZINC METALLOPROTEASE"/>
    <property type="match status" value="1"/>
</dbReference>
<dbReference type="GO" id="GO:0070006">
    <property type="term" value="F:metalloaminopeptidase activity"/>
    <property type="evidence" value="ECO:0007669"/>
    <property type="project" value="TreeGrafter"/>
</dbReference>
<dbReference type="GO" id="GO:0043171">
    <property type="term" value="P:peptide catabolic process"/>
    <property type="evidence" value="ECO:0007669"/>
    <property type="project" value="TreeGrafter"/>
</dbReference>
<feature type="chain" id="PRO_5042565267" description="Aminopeptidase N" evidence="12">
    <location>
        <begin position="24"/>
        <end position="892"/>
    </location>
</feature>
<dbReference type="GO" id="GO:0042277">
    <property type="term" value="F:peptide binding"/>
    <property type="evidence" value="ECO:0007669"/>
    <property type="project" value="TreeGrafter"/>
</dbReference>
<dbReference type="InterPro" id="IPR012778">
    <property type="entry name" value="Pept_M1_aminopeptidase"/>
</dbReference>
<dbReference type="SUPFAM" id="SSF55486">
    <property type="entry name" value="Metalloproteases ('zincins'), catalytic domain"/>
    <property type="match status" value="1"/>
</dbReference>
<keyword evidence="8" id="KW-0479">Metal-binding</keyword>
<evidence type="ECO:0000256" key="12">
    <source>
        <dbReference type="SAM" id="SignalP"/>
    </source>
</evidence>
<feature type="domain" description="ERAP1-like C-terminal" evidence="14">
    <location>
        <begin position="567"/>
        <end position="862"/>
    </location>
</feature>
<dbReference type="InterPro" id="IPR027268">
    <property type="entry name" value="Peptidase_M4/M1_CTD_sf"/>
</dbReference>
<evidence type="ECO:0000256" key="3">
    <source>
        <dbReference type="ARBA" id="ARBA00010136"/>
    </source>
</evidence>
<keyword evidence="6 16" id="KW-0031">Aminopeptidase</keyword>
<comment type="catalytic activity">
    <reaction evidence="1">
        <text>Release of an N-terminal amino acid, Xaa-|-Yaa- from a peptide, amide or arylamide. Xaa is preferably Ala, but may be most amino acids including Pro (slow action). When a terminal hydrophobic residue is followed by a prolyl residue, the two may be released as an intact Xaa-Pro dipeptide.</text>
        <dbReference type="EC" id="3.4.11.2"/>
    </reaction>
</comment>
<dbReference type="GO" id="GO:0016285">
    <property type="term" value="F:alanyl aminopeptidase activity"/>
    <property type="evidence" value="ECO:0007669"/>
    <property type="project" value="UniProtKB-EC"/>
</dbReference>
<dbReference type="PROSITE" id="PS51257">
    <property type="entry name" value="PROKAR_LIPOPROTEIN"/>
    <property type="match status" value="1"/>
</dbReference>
<comment type="similarity">
    <text evidence="3">Belongs to the peptidase M1 family.</text>
</comment>
<evidence type="ECO:0000256" key="4">
    <source>
        <dbReference type="ARBA" id="ARBA00012564"/>
    </source>
</evidence>
<evidence type="ECO:0000256" key="1">
    <source>
        <dbReference type="ARBA" id="ARBA00000098"/>
    </source>
</evidence>
<dbReference type="PRINTS" id="PR00756">
    <property type="entry name" value="ALADIPTASE"/>
</dbReference>
<dbReference type="NCBIfam" id="TIGR02412">
    <property type="entry name" value="pepN_strep_liv"/>
    <property type="match status" value="1"/>
</dbReference>
<dbReference type="AlphaFoldDB" id="A0AAJ1EZP5"/>
<dbReference type="EMBL" id="JAKUDL010000009">
    <property type="protein sequence ID" value="MCH4296344.1"/>
    <property type="molecule type" value="Genomic_DNA"/>
</dbReference>
<evidence type="ECO:0000256" key="10">
    <source>
        <dbReference type="ARBA" id="ARBA00022833"/>
    </source>
</evidence>
<evidence type="ECO:0000256" key="6">
    <source>
        <dbReference type="ARBA" id="ARBA00022438"/>
    </source>
</evidence>
<dbReference type="Pfam" id="PF17900">
    <property type="entry name" value="Peptidase_M1_N"/>
    <property type="match status" value="1"/>
</dbReference>
<feature type="signal peptide" evidence="12">
    <location>
        <begin position="1"/>
        <end position="23"/>
    </location>
</feature>
<dbReference type="EC" id="3.4.11.2" evidence="4"/>
<sequence length="892" mass="100456">MKRKIIAAAITGLLLAQGCTNTASDSASTGKQTSAAAVGAFAPRAVQDSLEQGYAAQRAAIVSNLDYRLSIDFTRGDSEFAGTSLISFDYKPLTELPLTVDFYQGDVEAVLINGKAAEFSYQKWFISIPSAQLASGHNQLEIRYRAPYGNTGTGLHRFVDPEDKGAYLYTDFEPYDANRLFPHFDQPDLKARYLLDVKAPADWQVVANQREHKVEAEGDNKHWQFKQTERFSSYIFALHAGPYTVWEDNSGAVRLRLFARKTMARYVKPEEWFGPTQKSMAFFNQYFDIPYPYHKYDQLVVPDFNSGAMENVGAVTFNESYLSRGEKTQDALRNQANTIAHELAHMWFGNLVTMKWWDGLWLNESFATFMSNLALYKTEMFPGIWENYYSGTKQWAYDADDSVTTHPIQLDVANTTEAFANFDGITYGKGGSVLKQLWFYLGEDKFRDGVSHYLKTHSEGNTQLSDFIGALGEKSGVDLSAWSKEWLYTPGLNTLQASFSCEGDKIASFSLQQGHGEHDNSLRTQKTRIALYNQRGGKLNKSLTQDVIFSGGSTKVTSLVGASCPDLVYPNDEDFAYIKVRLDAKSLNTLKTHINQVEDAYTRLMLWQSLSNGVKETDISPQQFIDFALANLPAERDETIINAVADGLGYASSFLWEARRQGKDVQPYITAMEDFSWQQLQSAKPGSDLQKLWFDMYLGSIDSPHQWNILNAMARGTKTIDGLTLDQDKRWRIVAKLNRELKGDYDTLLATEKQRDGSDRGKLNALAAEVARPTAANKAKWVKIIQEGNQGLKLREQQYILRSLPDKNHPELMAPFHAEVLQSIPELNKTADDRFLVSYVNAMLPSTCSHENAAELGTLLNEWQGLKFPLVRAIKLKKERVDRCVKITSAMN</sequence>
<dbReference type="InterPro" id="IPR014782">
    <property type="entry name" value="Peptidase_M1_dom"/>
</dbReference>
<evidence type="ECO:0000256" key="5">
    <source>
        <dbReference type="ARBA" id="ARBA00015611"/>
    </source>
</evidence>
<organism evidence="16 17">
    <name type="scientific">Shewanella zhuhaiensis</name>
    <dbReference type="NCBI Taxonomy" id="2919576"/>
    <lineage>
        <taxon>Bacteria</taxon>
        <taxon>Pseudomonadati</taxon>
        <taxon>Pseudomonadota</taxon>
        <taxon>Gammaproteobacteria</taxon>
        <taxon>Alteromonadales</taxon>
        <taxon>Shewanellaceae</taxon>
        <taxon>Shewanella</taxon>
    </lineage>
</organism>
<dbReference type="CDD" id="cd09602">
    <property type="entry name" value="M1_APN"/>
    <property type="match status" value="1"/>
</dbReference>
<dbReference type="GO" id="GO:0005737">
    <property type="term" value="C:cytoplasm"/>
    <property type="evidence" value="ECO:0007669"/>
    <property type="project" value="TreeGrafter"/>
</dbReference>
<dbReference type="Pfam" id="PF11838">
    <property type="entry name" value="ERAP1_C"/>
    <property type="match status" value="1"/>
</dbReference>
<dbReference type="Pfam" id="PF01433">
    <property type="entry name" value="Peptidase_M1"/>
    <property type="match status" value="1"/>
</dbReference>
<comment type="cofactor">
    <cofactor evidence="2">
        <name>Zn(2+)</name>
        <dbReference type="ChEBI" id="CHEBI:29105"/>
    </cofactor>
</comment>
<name>A0AAJ1EZP5_9GAMM</name>
<reference evidence="16 17" key="1">
    <citation type="submission" date="2022-02" db="EMBL/GenBank/DDBJ databases">
        <title>The genome sequence of Shewanella sp. 3B26.</title>
        <authorList>
            <person name="Du J."/>
        </authorList>
    </citation>
    <scope>NUCLEOTIDE SEQUENCE [LARGE SCALE GENOMIC DNA]</scope>
    <source>
        <strain evidence="16 17">3B26</strain>
    </source>
</reference>
<evidence type="ECO:0000313" key="17">
    <source>
        <dbReference type="Proteomes" id="UP001297581"/>
    </source>
</evidence>
<evidence type="ECO:0000259" key="14">
    <source>
        <dbReference type="Pfam" id="PF11838"/>
    </source>
</evidence>
<dbReference type="InterPro" id="IPR001930">
    <property type="entry name" value="Peptidase_M1"/>
</dbReference>
<protein>
    <recommendedName>
        <fullName evidence="5">Aminopeptidase N</fullName>
        <ecNumber evidence="4">3.4.11.2</ecNumber>
    </recommendedName>
</protein>
<dbReference type="FunFam" id="2.60.40.1730:FF:000010">
    <property type="entry name" value="Putative aminopeptidase N"/>
    <property type="match status" value="1"/>
</dbReference>
<evidence type="ECO:0000256" key="8">
    <source>
        <dbReference type="ARBA" id="ARBA00022723"/>
    </source>
</evidence>
<evidence type="ECO:0000256" key="2">
    <source>
        <dbReference type="ARBA" id="ARBA00001947"/>
    </source>
</evidence>
<dbReference type="InterPro" id="IPR050344">
    <property type="entry name" value="Peptidase_M1_aminopeptidases"/>
</dbReference>
<dbReference type="FunFam" id="1.10.390.10:FF:000006">
    <property type="entry name" value="Puromycin-sensitive aminopeptidase"/>
    <property type="match status" value="1"/>
</dbReference>
<keyword evidence="10" id="KW-0862">Zinc</keyword>